<sequence>MGLQPKQLRKSSSPTVEHDPNIVGPRSHNGHNIQSYCTKPSSHSPEPNGVHCRTRSTLLFTGTGDEHHRTNVDSDQSKISGVVCGKLKFPRHFLETRPKLPITTQIHDQWPVKTTTLLRTMQVGATNPPDKGRL</sequence>
<evidence type="ECO:0000313" key="3">
    <source>
        <dbReference type="Proteomes" id="UP000265520"/>
    </source>
</evidence>
<dbReference type="AlphaFoldDB" id="A0A392MPE7"/>
<feature type="compositionally biased region" description="Polar residues" evidence="1">
    <location>
        <begin position="30"/>
        <end position="45"/>
    </location>
</feature>
<gene>
    <name evidence="2" type="ORF">A2U01_0009996</name>
</gene>
<evidence type="ECO:0000313" key="2">
    <source>
        <dbReference type="EMBL" id="MCH89103.1"/>
    </source>
</evidence>
<dbReference type="Proteomes" id="UP000265520">
    <property type="component" value="Unassembled WGS sequence"/>
</dbReference>
<name>A0A392MPE7_9FABA</name>
<accession>A0A392MPE7</accession>
<protein>
    <submittedName>
        <fullName evidence="2">Uncharacterized protein</fullName>
    </submittedName>
</protein>
<evidence type="ECO:0000256" key="1">
    <source>
        <dbReference type="SAM" id="MobiDB-lite"/>
    </source>
</evidence>
<keyword evidence="3" id="KW-1185">Reference proteome</keyword>
<dbReference type="EMBL" id="LXQA010015471">
    <property type="protein sequence ID" value="MCH89103.1"/>
    <property type="molecule type" value="Genomic_DNA"/>
</dbReference>
<organism evidence="2 3">
    <name type="scientific">Trifolium medium</name>
    <dbReference type="NCBI Taxonomy" id="97028"/>
    <lineage>
        <taxon>Eukaryota</taxon>
        <taxon>Viridiplantae</taxon>
        <taxon>Streptophyta</taxon>
        <taxon>Embryophyta</taxon>
        <taxon>Tracheophyta</taxon>
        <taxon>Spermatophyta</taxon>
        <taxon>Magnoliopsida</taxon>
        <taxon>eudicotyledons</taxon>
        <taxon>Gunneridae</taxon>
        <taxon>Pentapetalae</taxon>
        <taxon>rosids</taxon>
        <taxon>fabids</taxon>
        <taxon>Fabales</taxon>
        <taxon>Fabaceae</taxon>
        <taxon>Papilionoideae</taxon>
        <taxon>50 kb inversion clade</taxon>
        <taxon>NPAAA clade</taxon>
        <taxon>Hologalegina</taxon>
        <taxon>IRL clade</taxon>
        <taxon>Trifolieae</taxon>
        <taxon>Trifolium</taxon>
    </lineage>
</organism>
<comment type="caution">
    <text evidence="2">The sequence shown here is derived from an EMBL/GenBank/DDBJ whole genome shotgun (WGS) entry which is preliminary data.</text>
</comment>
<reference evidence="2 3" key="1">
    <citation type="journal article" date="2018" name="Front. Plant Sci.">
        <title>Red Clover (Trifolium pratense) and Zigzag Clover (T. medium) - A Picture of Genomic Similarities and Differences.</title>
        <authorList>
            <person name="Dluhosova J."/>
            <person name="Istvanek J."/>
            <person name="Nedelnik J."/>
            <person name="Repkova J."/>
        </authorList>
    </citation>
    <scope>NUCLEOTIDE SEQUENCE [LARGE SCALE GENOMIC DNA]</scope>
    <source>
        <strain evidence="3">cv. 10/8</strain>
        <tissue evidence="2">Leaf</tissue>
    </source>
</reference>
<proteinExistence type="predicted"/>
<feature type="region of interest" description="Disordered" evidence="1">
    <location>
        <begin position="1"/>
        <end position="52"/>
    </location>
</feature>